<protein>
    <submittedName>
        <fullName evidence="6">Sensor histidine kinase inhibitor, KipI family</fullName>
    </submittedName>
</protein>
<accession>A0A1I7MJF7</accession>
<dbReference type="Pfam" id="PF02626">
    <property type="entry name" value="CT_A_B"/>
    <property type="match status" value="1"/>
</dbReference>
<dbReference type="SMART" id="SM00797">
    <property type="entry name" value="AHS2"/>
    <property type="match status" value="1"/>
</dbReference>
<evidence type="ECO:0000256" key="2">
    <source>
        <dbReference type="ARBA" id="ARBA00022801"/>
    </source>
</evidence>
<dbReference type="Pfam" id="PF02682">
    <property type="entry name" value="CT_C_D"/>
    <property type="match status" value="1"/>
</dbReference>
<dbReference type="GO" id="GO:0016787">
    <property type="term" value="F:hydrolase activity"/>
    <property type="evidence" value="ECO:0007669"/>
    <property type="project" value="UniProtKB-KW"/>
</dbReference>
<reference evidence="6 7" key="1">
    <citation type="submission" date="2016-10" db="EMBL/GenBank/DDBJ databases">
        <authorList>
            <person name="de Groot N.N."/>
        </authorList>
    </citation>
    <scope>NUCLEOTIDE SEQUENCE [LARGE SCALE GENOMIC DNA]</scope>
    <source>
        <strain evidence="6 7">CGMCC 1.7054</strain>
    </source>
</reference>
<keyword evidence="3" id="KW-0067">ATP-binding</keyword>
<dbReference type="RefSeq" id="WP_091695741.1">
    <property type="nucleotide sequence ID" value="NZ_FPCG01000003.1"/>
</dbReference>
<feature type="domain" description="Carboxyltransferase" evidence="4">
    <location>
        <begin position="7"/>
        <end position="200"/>
    </location>
</feature>
<feature type="domain" description="Carboxyltransferase" evidence="5">
    <location>
        <begin position="262"/>
        <end position="535"/>
    </location>
</feature>
<dbReference type="Gene3D" id="2.40.100.10">
    <property type="entry name" value="Cyclophilin-like"/>
    <property type="match status" value="2"/>
</dbReference>
<proteinExistence type="predicted"/>
<dbReference type="SMART" id="SM00796">
    <property type="entry name" value="AHS1"/>
    <property type="match status" value="1"/>
</dbReference>
<dbReference type="STRING" id="574650.SAMN04487966_103151"/>
<dbReference type="NCBIfam" id="TIGR00724">
    <property type="entry name" value="urea_amlyse_rel"/>
    <property type="match status" value="1"/>
</dbReference>
<keyword evidence="2" id="KW-0378">Hydrolase</keyword>
<name>A0A1I7MJF7_9MICC</name>
<organism evidence="6 7">
    <name type="scientific">Micrococcus terreus</name>
    <dbReference type="NCBI Taxonomy" id="574650"/>
    <lineage>
        <taxon>Bacteria</taxon>
        <taxon>Bacillati</taxon>
        <taxon>Actinomycetota</taxon>
        <taxon>Actinomycetes</taxon>
        <taxon>Micrococcales</taxon>
        <taxon>Micrococcaceae</taxon>
        <taxon>Micrococcus</taxon>
    </lineage>
</organism>
<dbReference type="OrthoDB" id="9768696at2"/>
<dbReference type="EMBL" id="FPCG01000003">
    <property type="protein sequence ID" value="SFV21999.1"/>
    <property type="molecule type" value="Genomic_DNA"/>
</dbReference>
<evidence type="ECO:0000313" key="6">
    <source>
        <dbReference type="EMBL" id="SFV21999.1"/>
    </source>
</evidence>
<evidence type="ECO:0000256" key="1">
    <source>
        <dbReference type="ARBA" id="ARBA00022741"/>
    </source>
</evidence>
<dbReference type="InterPro" id="IPR003778">
    <property type="entry name" value="CT_A_B"/>
</dbReference>
<dbReference type="InterPro" id="IPR003833">
    <property type="entry name" value="CT_C_D"/>
</dbReference>
<sequence length="535" mass="55274">MSGPEPRSVRWAGTRALLVECAGLPDVLALHAHLAAHPRRGQLEATGAAGTVLVTFESVERARAAVGTLRELTPDAARDQDARAVEIPVVYDGEDLAELTHLTGRSGEELIAAHSGTIWRAAFGGFAPGFAYLTPEPGSPWDGIDVPRRSSPRTAVPAGSVAVAGGFSAVYPSRSPGGWQLIGHTDAVLWDLHRDPPALIRPGDLVRYTAIRERVEISSPPQTPHVPTTATSAGASVAAALVVEDPGLQSLVQDRGRPGLADLGVGASGAADSRSAALANRLVGNPSGAALIECTLGGLQVQAVGEQIVALTGAPAAAAVVSAEESPDQWAPHGEPFVLADGQRLVLEVPAAGLRTYLAVRGGVEAAPVLGSRSTDVLSGIGPSPLMRGTRLPVGTLGEGAAVGHPEPMPDLPAAGEITELRVVLGPREDWFTERSREAFVGQEWEVSSASNRVGVRLIPVEGGTVLERSRGGELASEGMVLGALQVPPSGEPVLFLADHPVTGGYPVIAVVVPEDLPLAAQLPPGARVRFTPHR</sequence>
<evidence type="ECO:0000256" key="3">
    <source>
        <dbReference type="ARBA" id="ARBA00022840"/>
    </source>
</evidence>
<keyword evidence="7" id="KW-1185">Reference proteome</keyword>
<dbReference type="GO" id="GO:0005524">
    <property type="term" value="F:ATP binding"/>
    <property type="evidence" value="ECO:0007669"/>
    <property type="project" value="UniProtKB-KW"/>
</dbReference>
<dbReference type="Proteomes" id="UP000198881">
    <property type="component" value="Unassembled WGS sequence"/>
</dbReference>
<evidence type="ECO:0000259" key="5">
    <source>
        <dbReference type="SMART" id="SM00797"/>
    </source>
</evidence>
<evidence type="ECO:0000313" key="7">
    <source>
        <dbReference type="Proteomes" id="UP000198881"/>
    </source>
</evidence>
<dbReference type="PANTHER" id="PTHR43309:SF3">
    <property type="entry name" value="5-OXOPROLINASE SUBUNIT C"/>
    <property type="match status" value="1"/>
</dbReference>
<evidence type="ECO:0000259" key="4">
    <source>
        <dbReference type="SMART" id="SM00796"/>
    </source>
</evidence>
<dbReference type="Gene3D" id="3.30.1360.40">
    <property type="match status" value="1"/>
</dbReference>
<dbReference type="InterPro" id="IPR029000">
    <property type="entry name" value="Cyclophilin-like_dom_sf"/>
</dbReference>
<keyword evidence="1" id="KW-0547">Nucleotide-binding</keyword>
<dbReference type="SUPFAM" id="SSF50891">
    <property type="entry name" value="Cyclophilin-like"/>
    <property type="match status" value="2"/>
</dbReference>
<gene>
    <name evidence="6" type="ORF">SAMN04487966_103151</name>
</gene>
<dbReference type="PANTHER" id="PTHR43309">
    <property type="entry name" value="5-OXOPROLINASE SUBUNIT C"/>
    <property type="match status" value="1"/>
</dbReference>
<dbReference type="InterPro" id="IPR052708">
    <property type="entry name" value="PxpC"/>
</dbReference>
<dbReference type="SUPFAM" id="SSF160467">
    <property type="entry name" value="PH0987 N-terminal domain-like"/>
    <property type="match status" value="1"/>
</dbReference>
<dbReference type="AlphaFoldDB" id="A0A1I7MJF7"/>